<accession>A0AAU7DP65</accession>
<dbReference type="InterPro" id="IPR017853">
    <property type="entry name" value="GH"/>
</dbReference>
<dbReference type="SUPFAM" id="SSF51445">
    <property type="entry name" value="(Trans)glycosidases"/>
    <property type="match status" value="1"/>
</dbReference>
<keyword evidence="3" id="KW-0326">Glycosidase</keyword>
<evidence type="ECO:0000256" key="3">
    <source>
        <dbReference type="ARBA" id="ARBA00023295"/>
    </source>
</evidence>
<dbReference type="RefSeq" id="WP_348264888.1">
    <property type="nucleotide sequence ID" value="NZ_CP121196.1"/>
</dbReference>
<dbReference type="AlphaFoldDB" id="A0AAU7DP65"/>
<sequence>MRFNLAVLLLLAGLETSNLLAQTNAAPHLEKRGSATQLIVDGKPFLILGGELHNSSSSSLAYMKPLWAPLAAMGLNTVVTPLSWELIEPVEGKYDFTLVDGLLAQAREAHERIVFLWLATWKNGMSSYAPVWVKQDTKRFSRVVVKGEEIELLSPAAIATQQADSRAFGALMQHIQQVDAQDHTVLMMQVENEVGVLGDSRDRSPAADRAFNSPVPVELTRYLKAHHDTLYPRLRELWDANGSKVSGTWPEIFGNTSRADEIFMAWHYARFIHAVATAGKSAYDIPMYVNTWLAENDAQPGSFPSGGPEPWVVDIWRAAGSAIDFYAPDLYAPDFVYWSRQYHRDGNPLFMPETRGGSSGAANVFYAVGEEASFGFSPFAIEDNMDPKQDLAASYRVVNSLAPLLLEHDGAGDVHGFILDQQHPTADFTLNGIALHVTIDEIFGRHAESGYGLIMAAGPEEFIGTGKGFRVSVTPASGGAPRLGIASIDEGTFEDGKWVPGRRLNGDENDQGGFWRFDSRKLSTEKVKLYHFD</sequence>
<evidence type="ECO:0000259" key="6">
    <source>
        <dbReference type="Pfam" id="PF18120"/>
    </source>
</evidence>
<feature type="domain" description="DUF5597" evidence="6">
    <location>
        <begin position="391"/>
        <end position="513"/>
    </location>
</feature>
<comment type="similarity">
    <text evidence="1">Belongs to the glycosyl hydrolase 35 family.</text>
</comment>
<dbReference type="GO" id="GO:0004565">
    <property type="term" value="F:beta-galactosidase activity"/>
    <property type="evidence" value="ECO:0007669"/>
    <property type="project" value="InterPro"/>
</dbReference>
<evidence type="ECO:0000256" key="2">
    <source>
        <dbReference type="ARBA" id="ARBA00022801"/>
    </source>
</evidence>
<feature type="chain" id="PRO_5043504255" evidence="4">
    <location>
        <begin position="22"/>
        <end position="533"/>
    </location>
</feature>
<dbReference type="Gene3D" id="2.60.220.20">
    <property type="entry name" value="putative beta-Galactosidase from caulobacter crescentus"/>
    <property type="match status" value="1"/>
</dbReference>
<dbReference type="FunFam" id="3.20.20.80:FF:000135">
    <property type="entry name" value="Beta-galactosidase, putative, bgl35A"/>
    <property type="match status" value="1"/>
</dbReference>
<dbReference type="EMBL" id="CP121196">
    <property type="protein sequence ID" value="XBH19669.1"/>
    <property type="molecule type" value="Genomic_DNA"/>
</dbReference>
<dbReference type="InterPro" id="IPR001944">
    <property type="entry name" value="Glycoside_Hdrlase_35"/>
</dbReference>
<reference evidence="7" key="1">
    <citation type="submission" date="2023-03" db="EMBL/GenBank/DDBJ databases">
        <title>Edaphobacter sp.</title>
        <authorList>
            <person name="Huber K.J."/>
            <person name="Papendorf J."/>
            <person name="Pilke C."/>
            <person name="Bunk B."/>
            <person name="Sproeer C."/>
            <person name="Pester M."/>
        </authorList>
    </citation>
    <scope>NUCLEOTIDE SEQUENCE</scope>
    <source>
        <strain evidence="7">DSM 110680</strain>
    </source>
</reference>
<evidence type="ECO:0000256" key="4">
    <source>
        <dbReference type="SAM" id="SignalP"/>
    </source>
</evidence>
<dbReference type="PANTHER" id="PTHR23421">
    <property type="entry name" value="BETA-GALACTOSIDASE RELATED"/>
    <property type="match status" value="1"/>
</dbReference>
<evidence type="ECO:0000259" key="5">
    <source>
        <dbReference type="Pfam" id="PF02449"/>
    </source>
</evidence>
<dbReference type="Gene3D" id="3.20.20.80">
    <property type="entry name" value="Glycosidases"/>
    <property type="match status" value="1"/>
</dbReference>
<gene>
    <name evidence="7" type="ORF">P8935_10205</name>
</gene>
<protein>
    <submittedName>
        <fullName evidence="7">DUF5597 domain-containing protein</fullName>
    </submittedName>
</protein>
<dbReference type="InterPro" id="IPR013529">
    <property type="entry name" value="Glyco_hydro_42_N"/>
</dbReference>
<proteinExistence type="inferred from homology"/>
<name>A0AAU7DP65_9BACT</name>
<dbReference type="GO" id="GO:0009341">
    <property type="term" value="C:beta-galactosidase complex"/>
    <property type="evidence" value="ECO:0007669"/>
    <property type="project" value="InterPro"/>
</dbReference>
<keyword evidence="4" id="KW-0732">Signal</keyword>
<organism evidence="7">
    <name type="scientific">Telmatobacter sp. DSM 110680</name>
    <dbReference type="NCBI Taxonomy" id="3036704"/>
    <lineage>
        <taxon>Bacteria</taxon>
        <taxon>Pseudomonadati</taxon>
        <taxon>Acidobacteriota</taxon>
        <taxon>Terriglobia</taxon>
        <taxon>Terriglobales</taxon>
        <taxon>Acidobacteriaceae</taxon>
        <taxon>Telmatobacter</taxon>
    </lineage>
</organism>
<feature type="signal peptide" evidence="4">
    <location>
        <begin position="1"/>
        <end position="21"/>
    </location>
</feature>
<evidence type="ECO:0000313" key="7">
    <source>
        <dbReference type="EMBL" id="XBH19669.1"/>
    </source>
</evidence>
<dbReference type="InterPro" id="IPR040719">
    <property type="entry name" value="DUF5597"/>
</dbReference>
<dbReference type="GO" id="GO:0005975">
    <property type="term" value="P:carbohydrate metabolic process"/>
    <property type="evidence" value="ECO:0007669"/>
    <property type="project" value="InterPro"/>
</dbReference>
<dbReference type="Pfam" id="PF18120">
    <property type="entry name" value="DUF5597"/>
    <property type="match status" value="1"/>
</dbReference>
<keyword evidence="2" id="KW-0378">Hydrolase</keyword>
<feature type="domain" description="Glycoside hydrolase family 42 N-terminal" evidence="5">
    <location>
        <begin position="73"/>
        <end position="252"/>
    </location>
</feature>
<evidence type="ECO:0000256" key="1">
    <source>
        <dbReference type="ARBA" id="ARBA00009809"/>
    </source>
</evidence>
<dbReference type="Pfam" id="PF02449">
    <property type="entry name" value="Glyco_hydro_42"/>
    <property type="match status" value="1"/>
</dbReference>